<keyword evidence="3" id="KW-0540">Nuclease</keyword>
<keyword evidence="3" id="KW-0496">Mitochondrion</keyword>
<keyword evidence="3" id="KW-0255">Endonuclease</keyword>
<dbReference type="SUPFAM" id="SSF55608">
    <property type="entry name" value="Homing endonucleases"/>
    <property type="match status" value="1"/>
</dbReference>
<proteinExistence type="predicted"/>
<dbReference type="GeneID" id="65338583"/>
<dbReference type="EMBL" id="MT114157">
    <property type="protein sequence ID" value="QPZ51144.1"/>
    <property type="molecule type" value="Genomic_DNA"/>
</dbReference>
<comment type="function">
    <text evidence="1">Mitochondrial DNA endonuclease involved in intron homing.</text>
</comment>
<sequence>MINFTYFCKILDLINSKVHINLNGFLKLVSLINKLNKPISSSVLSNLSKLGILPNVEFESPILNLNPNLNPFWISGFIAGEGSFTYLTRSRKNYQMKIIKDYTLVMEVSQNSKDWFILTSIQKYFQVGKIYNETRGITKFRLVVKEEIINKLIPPFLNYPLEGPKLLQYSIWIKIVKMLVEEPIKTLERDNKIYNLIKKLSNL</sequence>
<dbReference type="PANTHER" id="PTHR36181:SF4">
    <property type="entry name" value="LAGLIDADG ENDONUCLEASE"/>
    <property type="match status" value="1"/>
</dbReference>
<dbReference type="Pfam" id="PF00961">
    <property type="entry name" value="LAGLIDADG_1"/>
    <property type="match status" value="1"/>
</dbReference>
<feature type="domain" description="Homing endonuclease LAGLIDADG" evidence="2">
    <location>
        <begin position="74"/>
        <end position="176"/>
    </location>
</feature>
<dbReference type="InterPro" id="IPR004860">
    <property type="entry name" value="LAGLIDADG_dom"/>
</dbReference>
<evidence type="ECO:0000259" key="2">
    <source>
        <dbReference type="Pfam" id="PF00961"/>
    </source>
</evidence>
<dbReference type="InterPro" id="IPR027434">
    <property type="entry name" value="Homing_endonucl"/>
</dbReference>
<reference evidence="3" key="1">
    <citation type="journal article" date="2020" name="IMA Fungus">
        <title>The 256 kb mitochondrial genome of Clavaria fumosa is the largest among phylum Basidiomycota and is rich in introns and intronic ORFs.</title>
        <authorList>
            <person name="Wang X."/>
            <person name="Wang Y."/>
            <person name="Yao W."/>
            <person name="Shen J."/>
            <person name="Chen M."/>
            <person name="Gao M."/>
            <person name="Ren J."/>
            <person name="Li Q."/>
            <person name="Liu N."/>
        </authorList>
    </citation>
    <scope>NUCLEOTIDE SEQUENCE</scope>
</reference>
<evidence type="ECO:0000313" key="3">
    <source>
        <dbReference type="EMBL" id="QPZ51144.1"/>
    </source>
</evidence>
<dbReference type="Gene3D" id="3.10.28.10">
    <property type="entry name" value="Homing endonucleases"/>
    <property type="match status" value="1"/>
</dbReference>
<dbReference type="RefSeq" id="YP_010130243.1">
    <property type="nucleotide sequence ID" value="NC_056336.1"/>
</dbReference>
<evidence type="ECO:0000256" key="1">
    <source>
        <dbReference type="ARBA" id="ARBA00002670"/>
    </source>
</evidence>
<dbReference type="InterPro" id="IPR051289">
    <property type="entry name" value="LAGLIDADG_Endonuclease"/>
</dbReference>
<gene>
    <name evidence="3" type="primary">orf203</name>
</gene>
<name>A0A7T3U4T8_9AGAR</name>
<dbReference type="GO" id="GO:0004519">
    <property type="term" value="F:endonuclease activity"/>
    <property type="evidence" value="ECO:0007669"/>
    <property type="project" value="UniProtKB-KW"/>
</dbReference>
<protein>
    <submittedName>
        <fullName evidence="3">LAGLIDADG endonuclease</fullName>
    </submittedName>
</protein>
<dbReference type="AlphaFoldDB" id="A0A7T3U4T8"/>
<dbReference type="GO" id="GO:0005739">
    <property type="term" value="C:mitochondrion"/>
    <property type="evidence" value="ECO:0007669"/>
    <property type="project" value="UniProtKB-ARBA"/>
</dbReference>
<keyword evidence="3" id="KW-0378">Hydrolase</keyword>
<accession>A0A7T3U4T8</accession>
<dbReference type="PANTHER" id="PTHR36181">
    <property type="entry name" value="INTRON-ENCODED ENDONUCLEASE AI3-RELATED"/>
    <property type="match status" value="1"/>
</dbReference>
<geneLocation type="mitochondrion" evidence="3"/>
<organism evidence="3">
    <name type="scientific">Clavaria fumosa</name>
    <dbReference type="NCBI Taxonomy" id="264083"/>
    <lineage>
        <taxon>Eukaryota</taxon>
        <taxon>Fungi</taxon>
        <taxon>Dikarya</taxon>
        <taxon>Basidiomycota</taxon>
        <taxon>Agaricomycotina</taxon>
        <taxon>Agaricomycetes</taxon>
        <taxon>Agaricomycetidae</taxon>
        <taxon>Agaricales</taxon>
        <taxon>Clavariineae</taxon>
        <taxon>Clavariaceae</taxon>
        <taxon>Clavaria</taxon>
    </lineage>
</organism>